<dbReference type="EMBL" id="PZJH01000001">
    <property type="protein sequence ID" value="RAK45978.1"/>
    <property type="molecule type" value="Genomic_DNA"/>
</dbReference>
<keyword evidence="3" id="KW-1185">Reference proteome</keyword>
<protein>
    <recommendedName>
        <fullName evidence="4">Lipoprotein</fullName>
    </recommendedName>
</protein>
<proteinExistence type="predicted"/>
<dbReference type="PROSITE" id="PS51257">
    <property type="entry name" value="PROKAR_LIPOPROTEIN"/>
    <property type="match status" value="1"/>
</dbReference>
<comment type="caution">
    <text evidence="2">The sequence shown here is derived from an EMBL/GenBank/DDBJ whole genome shotgun (WGS) entry which is preliminary data.</text>
</comment>
<feature type="region of interest" description="Disordered" evidence="1">
    <location>
        <begin position="24"/>
        <end position="65"/>
    </location>
</feature>
<evidence type="ECO:0000256" key="1">
    <source>
        <dbReference type="SAM" id="MobiDB-lite"/>
    </source>
</evidence>
<evidence type="ECO:0000313" key="2">
    <source>
        <dbReference type="EMBL" id="RAK45978.1"/>
    </source>
</evidence>
<gene>
    <name evidence="2" type="ORF">BHU61_00600</name>
</gene>
<accession>A0A327ZY68</accession>
<evidence type="ECO:0008006" key="4">
    <source>
        <dbReference type="Google" id="ProtNLM"/>
    </source>
</evidence>
<sequence length="544" mass="60136">MKKSLIIALSLTTLLAACGEEKTQDKGATKIESNNASNDTTNTKNSETKNSSEKKIVTKSSAKKTGKTDIMTSSFHSMYMRNDHRFAVDKIKFGMTKDEVEAIYGPSLGKGNDLYGLKTSALYDVYAVNYDNQNKVRQIVINPNKKITKSEFIRVYANPSDEPVYPFNTLEYNDNDNNGFKIRAAFDDNDYLVGLAQINDGKGMQESSDDTATDKSIYEKFKSAMINYAEDKGKAVTGRYLNHGGGISTDIFTNTEDGLILLQTMLNPGADVHDIIADAGVVMYDAKDGTIGEHDASYDTVTAEGITGMMTSDSDTTIYLLANNGKVYEYHFKGNQGLGYFALYTESWGFESDMMPEFKETTDPEIKKIASEVLAGKSVSKPTSKSKENKTKTKSQYSFIDENGKIDIKDPAFKQYFFHEAHTEDFAGIKVGMTREEVEALYGPVEKNRGYDMHQGGLDRVGDISLAMGQDDRVGAIYITPGVEMTDAEFNKVFGEPTEIVNDDLLGPVKIYNTNKNNGFQIVIGNAGGTVPIFINRPEGQYFN</sequence>
<name>A0A327ZY68_9STAP</name>
<dbReference type="RefSeq" id="WP_111714157.1">
    <property type="nucleotide sequence ID" value="NZ_JBHSSR010000001.1"/>
</dbReference>
<feature type="compositionally biased region" description="Basic and acidic residues" evidence="1">
    <location>
        <begin position="46"/>
        <end position="56"/>
    </location>
</feature>
<organism evidence="2 3">
    <name type="scientific">Macrococcus epidermidis</name>
    <dbReference type="NCBI Taxonomy" id="1902580"/>
    <lineage>
        <taxon>Bacteria</taxon>
        <taxon>Bacillati</taxon>
        <taxon>Bacillota</taxon>
        <taxon>Bacilli</taxon>
        <taxon>Bacillales</taxon>
        <taxon>Staphylococcaceae</taxon>
        <taxon>Macrococcus</taxon>
    </lineage>
</organism>
<dbReference type="AlphaFoldDB" id="A0A327ZY68"/>
<dbReference type="Proteomes" id="UP000249808">
    <property type="component" value="Unassembled WGS sequence"/>
</dbReference>
<evidence type="ECO:0000313" key="3">
    <source>
        <dbReference type="Proteomes" id="UP000249808"/>
    </source>
</evidence>
<reference evidence="2 3" key="1">
    <citation type="journal article" date="2018" name="Front. Microbiol.">
        <title>Description and Comparative Genomics of Macrococcus caseolyticus subsp. hominis subsp. nov., Macrococcus goetzii sp. nov., Macrococcus epidermidis sp. nov., and Macrococcus bohemicus sp. nov., Novel Macrococci From Human Clinical Material With Virulence Potential and Suspected Uptake of Foreign DNA by Natural Transformation.</title>
        <authorList>
            <person name="Maslanova I."/>
            <person name="Wertheimer Z."/>
            <person name="Sedlacek I."/>
            <person name="Svec P."/>
            <person name="Indrakova A."/>
            <person name="Kovarovic V."/>
            <person name="Schumann P."/>
            <person name="Sproer C."/>
            <person name="Kralova S."/>
            <person name="Sedo O."/>
            <person name="Kristofova L."/>
            <person name="Vrbovska V."/>
            <person name="Fuzik T."/>
            <person name="Petras P."/>
            <person name="Zdrahal Z."/>
            <person name="Ruzickova V."/>
            <person name="Doskar J."/>
            <person name="Pantucek R."/>
        </authorList>
    </citation>
    <scope>NUCLEOTIDE SEQUENCE [LARGE SCALE GENOMIC DNA]</scope>
    <source>
        <strain evidence="2 3">01/688</strain>
    </source>
</reference>